<dbReference type="EMBL" id="SMMG02000003">
    <property type="protein sequence ID" value="KAA3481595.1"/>
    <property type="molecule type" value="Genomic_DNA"/>
</dbReference>
<evidence type="ECO:0000313" key="3">
    <source>
        <dbReference type="Proteomes" id="UP000325315"/>
    </source>
</evidence>
<name>A0A5B6WKH1_9ROSI</name>
<reference evidence="3" key="1">
    <citation type="journal article" date="2019" name="Plant Biotechnol. J.">
        <title>Genome sequencing of the Australian wild diploid species Gossypium australe highlights disease resistance and delayed gland morphogenesis.</title>
        <authorList>
            <person name="Cai Y."/>
            <person name="Cai X."/>
            <person name="Wang Q."/>
            <person name="Wang P."/>
            <person name="Zhang Y."/>
            <person name="Cai C."/>
            <person name="Xu Y."/>
            <person name="Wang K."/>
            <person name="Zhou Z."/>
            <person name="Wang C."/>
            <person name="Geng S."/>
            <person name="Li B."/>
            <person name="Dong Q."/>
            <person name="Hou Y."/>
            <person name="Wang H."/>
            <person name="Ai P."/>
            <person name="Liu Z."/>
            <person name="Yi F."/>
            <person name="Sun M."/>
            <person name="An G."/>
            <person name="Cheng J."/>
            <person name="Zhang Y."/>
            <person name="Shi Q."/>
            <person name="Xie Y."/>
            <person name="Shi X."/>
            <person name="Chang Y."/>
            <person name="Huang F."/>
            <person name="Chen Y."/>
            <person name="Hong S."/>
            <person name="Mi L."/>
            <person name="Sun Q."/>
            <person name="Zhang L."/>
            <person name="Zhou B."/>
            <person name="Peng R."/>
            <person name="Zhang X."/>
            <person name="Liu F."/>
        </authorList>
    </citation>
    <scope>NUCLEOTIDE SEQUENCE [LARGE SCALE GENOMIC DNA]</scope>
    <source>
        <strain evidence="3">cv. PA1801</strain>
    </source>
</reference>
<protein>
    <submittedName>
        <fullName evidence="2">1-phosphatidylinositol-4,5-bisphosphate phosphodiesterase beta-2</fullName>
    </submittedName>
</protein>
<dbReference type="Proteomes" id="UP000325315">
    <property type="component" value="Unassembled WGS sequence"/>
</dbReference>
<sequence>MEAMERIIDDLDFTAEKKLKGAVSLRRDEAYQWWLTEHEFLNLTQKDRSVAEYKADFLRLSRYAWAWWQPMEKAKIAEEFKHAECQNCKKGENKKEPEPSNSLMRPKKKAKSDGPVRVGLPITPTGWHLWALW</sequence>
<dbReference type="AlphaFoldDB" id="A0A5B6WKH1"/>
<organism evidence="2 3">
    <name type="scientific">Gossypium australe</name>
    <dbReference type="NCBI Taxonomy" id="47621"/>
    <lineage>
        <taxon>Eukaryota</taxon>
        <taxon>Viridiplantae</taxon>
        <taxon>Streptophyta</taxon>
        <taxon>Embryophyta</taxon>
        <taxon>Tracheophyta</taxon>
        <taxon>Spermatophyta</taxon>
        <taxon>Magnoliopsida</taxon>
        <taxon>eudicotyledons</taxon>
        <taxon>Gunneridae</taxon>
        <taxon>Pentapetalae</taxon>
        <taxon>rosids</taxon>
        <taxon>malvids</taxon>
        <taxon>Malvales</taxon>
        <taxon>Malvaceae</taxon>
        <taxon>Malvoideae</taxon>
        <taxon>Gossypium</taxon>
    </lineage>
</organism>
<comment type="caution">
    <text evidence="2">The sequence shown here is derived from an EMBL/GenBank/DDBJ whole genome shotgun (WGS) entry which is preliminary data.</text>
</comment>
<gene>
    <name evidence="2" type="ORF">EPI10_021952</name>
</gene>
<dbReference type="OrthoDB" id="2272416at2759"/>
<proteinExistence type="predicted"/>
<keyword evidence="3" id="KW-1185">Reference proteome</keyword>
<accession>A0A5B6WKH1</accession>
<feature type="region of interest" description="Disordered" evidence="1">
    <location>
        <begin position="87"/>
        <end position="116"/>
    </location>
</feature>
<evidence type="ECO:0000256" key="1">
    <source>
        <dbReference type="SAM" id="MobiDB-lite"/>
    </source>
</evidence>
<feature type="compositionally biased region" description="Basic and acidic residues" evidence="1">
    <location>
        <begin position="87"/>
        <end position="98"/>
    </location>
</feature>
<evidence type="ECO:0000313" key="2">
    <source>
        <dbReference type="EMBL" id="KAA3481595.1"/>
    </source>
</evidence>